<feature type="transmembrane region" description="Helical" evidence="1">
    <location>
        <begin position="6"/>
        <end position="28"/>
    </location>
</feature>
<dbReference type="EMBL" id="JAACJO010000008">
    <property type="protein sequence ID" value="KAF5354943.1"/>
    <property type="molecule type" value="Genomic_DNA"/>
</dbReference>
<sequence length="214" mass="23398">MLRTAVFYITVAAIVFVVFNALSPTSFYNQRLSNMSTSPSGWHSRAATYPHSFTPERSALKLAVLRNAPVEHEGFTLALFDSPANIAVDAAGKVLVVEDVDFRGLLSLADEIKDLPETGAFGNRWVIMQPTTSQPIERLLLPDETPEGQGLKETSVQGYDGVKIQLKKAVGDYQHLPSTLYDLVGAALEAREGADEDRDESMINEVKAILGNVF</sequence>
<proteinExistence type="predicted"/>
<protein>
    <submittedName>
        <fullName evidence="2">Uncharacterized protein</fullName>
    </submittedName>
</protein>
<keyword evidence="1" id="KW-0472">Membrane</keyword>
<comment type="caution">
    <text evidence="2">The sequence shown here is derived from an EMBL/GenBank/DDBJ whole genome shotgun (WGS) entry which is preliminary data.</text>
</comment>
<name>A0A8H5G021_9AGAR</name>
<organism evidence="2 3">
    <name type="scientific">Leucocoprinus leucothites</name>
    <dbReference type="NCBI Taxonomy" id="201217"/>
    <lineage>
        <taxon>Eukaryota</taxon>
        <taxon>Fungi</taxon>
        <taxon>Dikarya</taxon>
        <taxon>Basidiomycota</taxon>
        <taxon>Agaricomycotina</taxon>
        <taxon>Agaricomycetes</taxon>
        <taxon>Agaricomycetidae</taxon>
        <taxon>Agaricales</taxon>
        <taxon>Agaricineae</taxon>
        <taxon>Agaricaceae</taxon>
        <taxon>Leucocoprinus</taxon>
    </lineage>
</organism>
<keyword evidence="1" id="KW-1133">Transmembrane helix</keyword>
<keyword evidence="1" id="KW-0812">Transmembrane</keyword>
<accession>A0A8H5G021</accession>
<dbReference type="Proteomes" id="UP000559027">
    <property type="component" value="Unassembled WGS sequence"/>
</dbReference>
<evidence type="ECO:0000313" key="3">
    <source>
        <dbReference type="Proteomes" id="UP000559027"/>
    </source>
</evidence>
<reference evidence="2 3" key="1">
    <citation type="journal article" date="2020" name="ISME J.">
        <title>Uncovering the hidden diversity of litter-decomposition mechanisms in mushroom-forming fungi.</title>
        <authorList>
            <person name="Floudas D."/>
            <person name="Bentzer J."/>
            <person name="Ahren D."/>
            <person name="Johansson T."/>
            <person name="Persson P."/>
            <person name="Tunlid A."/>
        </authorList>
    </citation>
    <scope>NUCLEOTIDE SEQUENCE [LARGE SCALE GENOMIC DNA]</scope>
    <source>
        <strain evidence="2 3">CBS 146.42</strain>
    </source>
</reference>
<keyword evidence="3" id="KW-1185">Reference proteome</keyword>
<dbReference type="OrthoDB" id="3006153at2759"/>
<gene>
    <name evidence="2" type="ORF">D9756_005738</name>
</gene>
<dbReference type="AlphaFoldDB" id="A0A8H5G021"/>
<evidence type="ECO:0000256" key="1">
    <source>
        <dbReference type="SAM" id="Phobius"/>
    </source>
</evidence>
<evidence type="ECO:0000313" key="2">
    <source>
        <dbReference type="EMBL" id="KAF5354943.1"/>
    </source>
</evidence>